<keyword evidence="3" id="KW-1185">Reference proteome</keyword>
<name>A0A7L4YME9_9ACTN</name>
<keyword evidence="1" id="KW-1133">Transmembrane helix</keyword>
<dbReference type="AlphaFoldDB" id="A0A7L4YME9"/>
<keyword evidence="1" id="KW-0812">Transmembrane</keyword>
<dbReference type="InParanoid" id="A0A7L4YME9"/>
<evidence type="ECO:0000313" key="3">
    <source>
        <dbReference type="Proteomes" id="UP000463857"/>
    </source>
</evidence>
<dbReference type="EMBL" id="CP047156">
    <property type="protein sequence ID" value="QHC00004.1"/>
    <property type="molecule type" value="Genomic_DNA"/>
</dbReference>
<gene>
    <name evidence="2" type="ORF">EK0264_06745</name>
</gene>
<proteinExistence type="predicted"/>
<protein>
    <recommendedName>
        <fullName evidence="4">DUF3784 domain-containing protein</fullName>
    </recommendedName>
</protein>
<evidence type="ECO:0000313" key="2">
    <source>
        <dbReference type="EMBL" id="QHC00004.1"/>
    </source>
</evidence>
<dbReference type="RefSeq" id="WP_159544056.1">
    <property type="nucleotide sequence ID" value="NZ_CP047156.1"/>
</dbReference>
<reference evidence="2 3" key="1">
    <citation type="journal article" date="2018" name="Int. J. Syst. Evol. Microbiol.">
        <title>Epidermidibacterium keratini gen. nov., sp. nov., a member of the family Sporichthyaceae, isolated from keratin epidermis.</title>
        <authorList>
            <person name="Lee D.G."/>
            <person name="Trujillo M.E."/>
            <person name="Kang S."/>
            <person name="Nam J.J."/>
            <person name="Kim Y.J."/>
        </authorList>
    </citation>
    <scope>NUCLEOTIDE SEQUENCE [LARGE SCALE GENOMIC DNA]</scope>
    <source>
        <strain evidence="2 3">EPI-7</strain>
    </source>
</reference>
<keyword evidence="1" id="KW-0472">Membrane</keyword>
<evidence type="ECO:0000256" key="1">
    <source>
        <dbReference type="SAM" id="Phobius"/>
    </source>
</evidence>
<feature type="transmembrane region" description="Helical" evidence="1">
    <location>
        <begin position="6"/>
        <end position="28"/>
    </location>
</feature>
<sequence length="105" mass="10297">MIHLIAVLVSIAGILAVAGNGAYLALLGSVAKKKGAAGAPTEQYVRKQFPAVAAAGGAALLALLMTSGGAFMDIVAILVAAGAGTVALGHLGKTRDRYGKPELGA</sequence>
<organism evidence="2 3">
    <name type="scientific">Epidermidibacterium keratini</name>
    <dbReference type="NCBI Taxonomy" id="1891644"/>
    <lineage>
        <taxon>Bacteria</taxon>
        <taxon>Bacillati</taxon>
        <taxon>Actinomycetota</taxon>
        <taxon>Actinomycetes</taxon>
        <taxon>Sporichthyales</taxon>
        <taxon>Sporichthyaceae</taxon>
        <taxon>Epidermidibacterium</taxon>
    </lineage>
</organism>
<feature type="transmembrane region" description="Helical" evidence="1">
    <location>
        <begin position="74"/>
        <end position="91"/>
    </location>
</feature>
<dbReference type="Proteomes" id="UP000463857">
    <property type="component" value="Chromosome"/>
</dbReference>
<feature type="transmembrane region" description="Helical" evidence="1">
    <location>
        <begin position="49"/>
        <end position="68"/>
    </location>
</feature>
<dbReference type="KEGG" id="eke:EK0264_06745"/>
<evidence type="ECO:0008006" key="4">
    <source>
        <dbReference type="Google" id="ProtNLM"/>
    </source>
</evidence>
<accession>A0A7L4YME9</accession>